<proteinExistence type="predicted"/>
<reference evidence="2" key="1">
    <citation type="submission" date="2016-11" db="UniProtKB">
        <authorList>
            <consortium name="WormBaseParasite"/>
        </authorList>
    </citation>
    <scope>IDENTIFICATION</scope>
</reference>
<protein>
    <submittedName>
        <fullName evidence="2">Uncharacterized protein</fullName>
    </submittedName>
</protein>
<evidence type="ECO:0000313" key="2">
    <source>
        <dbReference type="WBParaSite" id="L893_g10683.t1"/>
    </source>
</evidence>
<dbReference type="WBParaSite" id="L893_g10683.t1">
    <property type="protein sequence ID" value="L893_g10683.t1"/>
    <property type="gene ID" value="L893_g10683"/>
</dbReference>
<sequence>MRRNAVESRRESIGRPPNGDALFCAVIGRRPTTWHRLAARVLRFFETLGLEGPDLERRVHCDSWQHSSSVDDTSS</sequence>
<name>A0A1I7XXR5_9BILA</name>
<dbReference type="Proteomes" id="UP000095287">
    <property type="component" value="Unplaced"/>
</dbReference>
<accession>A0A1I7XXR5</accession>
<organism evidence="1 2">
    <name type="scientific">Steinernema glaseri</name>
    <dbReference type="NCBI Taxonomy" id="37863"/>
    <lineage>
        <taxon>Eukaryota</taxon>
        <taxon>Metazoa</taxon>
        <taxon>Ecdysozoa</taxon>
        <taxon>Nematoda</taxon>
        <taxon>Chromadorea</taxon>
        <taxon>Rhabditida</taxon>
        <taxon>Tylenchina</taxon>
        <taxon>Panagrolaimomorpha</taxon>
        <taxon>Strongyloidoidea</taxon>
        <taxon>Steinernematidae</taxon>
        <taxon>Steinernema</taxon>
    </lineage>
</organism>
<keyword evidence="1" id="KW-1185">Reference proteome</keyword>
<dbReference type="AlphaFoldDB" id="A0A1I7XXR5"/>
<evidence type="ECO:0000313" key="1">
    <source>
        <dbReference type="Proteomes" id="UP000095287"/>
    </source>
</evidence>